<keyword evidence="3" id="KW-1185">Reference proteome</keyword>
<sequence length="228" mass="25260">MKLHADVLAVPRWASCMTMVDVTEVEAAWDVQRGILAKMRSPAHLTTGSSAAKMTRAPVATLLFVHGGGFCKGCWDPIVRRLKDAPLLAGADFVTFDFSWHGSKYDHSVPAQVDRSNPAKPRVSHPAKDLTTWAPQEVWEQVQQIRAEQRARGLSDTTPLYGVGHSMGAMALWKTEVMHPGTFAGLSLFEPGYGIRTPENDFTVDFLVTLTLQREATWWVALSELRQS</sequence>
<dbReference type="EMBL" id="BSXW01012446">
    <property type="protein sequence ID" value="GMF65136.1"/>
    <property type="molecule type" value="Genomic_DNA"/>
</dbReference>
<name>A0A9W6YE30_9STRA</name>
<dbReference type="InterPro" id="IPR000073">
    <property type="entry name" value="AB_hydrolase_1"/>
</dbReference>
<reference evidence="2" key="1">
    <citation type="submission" date="2023-04" db="EMBL/GenBank/DDBJ databases">
        <title>Phytophthora lilii NBRC 32176.</title>
        <authorList>
            <person name="Ichikawa N."/>
            <person name="Sato H."/>
            <person name="Tonouchi N."/>
        </authorList>
    </citation>
    <scope>NUCLEOTIDE SEQUENCE</scope>
    <source>
        <strain evidence="2">NBRC 32176</strain>
    </source>
</reference>
<comment type="caution">
    <text evidence="2">The sequence shown here is derived from an EMBL/GenBank/DDBJ whole genome shotgun (WGS) entry which is preliminary data.</text>
</comment>
<dbReference type="OrthoDB" id="94039at2759"/>
<feature type="domain" description="AB hydrolase-1" evidence="1">
    <location>
        <begin position="62"/>
        <end position="196"/>
    </location>
</feature>
<evidence type="ECO:0000259" key="1">
    <source>
        <dbReference type="Pfam" id="PF12697"/>
    </source>
</evidence>
<evidence type="ECO:0000313" key="2">
    <source>
        <dbReference type="EMBL" id="GMF65136.1"/>
    </source>
</evidence>
<dbReference type="SUPFAM" id="SSF53474">
    <property type="entry name" value="alpha/beta-Hydrolases"/>
    <property type="match status" value="1"/>
</dbReference>
<organism evidence="2 3">
    <name type="scientific">Phytophthora lilii</name>
    <dbReference type="NCBI Taxonomy" id="2077276"/>
    <lineage>
        <taxon>Eukaryota</taxon>
        <taxon>Sar</taxon>
        <taxon>Stramenopiles</taxon>
        <taxon>Oomycota</taxon>
        <taxon>Peronosporomycetes</taxon>
        <taxon>Peronosporales</taxon>
        <taxon>Peronosporaceae</taxon>
        <taxon>Phytophthora</taxon>
    </lineage>
</organism>
<proteinExistence type="predicted"/>
<protein>
    <submittedName>
        <fullName evidence="2">Unnamed protein product</fullName>
    </submittedName>
</protein>
<dbReference type="InterPro" id="IPR029058">
    <property type="entry name" value="AB_hydrolase_fold"/>
</dbReference>
<dbReference type="Pfam" id="PF12697">
    <property type="entry name" value="Abhydrolase_6"/>
    <property type="match status" value="1"/>
</dbReference>
<gene>
    <name evidence="2" type="ORF">Plil01_001785400</name>
</gene>
<accession>A0A9W6YE30</accession>
<evidence type="ECO:0000313" key="3">
    <source>
        <dbReference type="Proteomes" id="UP001165083"/>
    </source>
</evidence>
<dbReference type="Proteomes" id="UP001165083">
    <property type="component" value="Unassembled WGS sequence"/>
</dbReference>
<dbReference type="AlphaFoldDB" id="A0A9W6YE30"/>
<dbReference type="Gene3D" id="3.40.50.1820">
    <property type="entry name" value="alpha/beta hydrolase"/>
    <property type="match status" value="1"/>
</dbReference>